<evidence type="ECO:0000256" key="4">
    <source>
        <dbReference type="ARBA" id="ARBA00023136"/>
    </source>
</evidence>
<evidence type="ECO:0000313" key="8">
    <source>
        <dbReference type="Proteomes" id="UP000469559"/>
    </source>
</evidence>
<comment type="subcellular location">
    <subcellularLocation>
        <location evidence="1">Membrane</location>
        <topology evidence="1">Multi-pass membrane protein</topology>
    </subcellularLocation>
</comment>
<accession>A0A8T9B391</accession>
<feature type="transmembrane region" description="Helical" evidence="6">
    <location>
        <begin position="285"/>
        <end position="305"/>
    </location>
</feature>
<evidence type="ECO:0000256" key="1">
    <source>
        <dbReference type="ARBA" id="ARBA00004141"/>
    </source>
</evidence>
<keyword evidence="4 6" id="KW-0472">Membrane</keyword>
<sequence>MSSTILSATGSSTGTASASATCTSAIPDKNGHVDPSACNAIYEYYPSFGAAILFSGLLLAAVIMHISQAAKFKKNFCWVIIMGTIWEMASFVLRAISTRKQQDQNLYTYSFLLVTLAPICMKPLPLPLNYLANPFIVVNAFDYMLLGRMVHCFLPSQKVFHVPARRFSVYFVWFDVLSFLVQLVGALVLSNSDASAKTTQLGIHIYMGGMGLQLFFIMIFTSLAVAFHREMRQMDKSGVVLRQGWTKMVYALYASLAMIAIRIIYRLAEYGPGVSLSNPLPSHEAFFYCLDALPIFLAITIMNLIHPGHVLVGPDSDFPKVSRAQKKAAKAEKKARKARAKLLDPQGGEYGHETELEDGLHHGHAEPQGAGPYAPVEQYHQGYQPYGAHVARTDY</sequence>
<dbReference type="Pfam" id="PF04479">
    <property type="entry name" value="RTA1"/>
    <property type="match status" value="1"/>
</dbReference>
<feature type="transmembrane region" description="Helical" evidence="6">
    <location>
        <begin position="44"/>
        <end position="64"/>
    </location>
</feature>
<dbReference type="OrthoDB" id="5384040at2759"/>
<feature type="transmembrane region" description="Helical" evidence="6">
    <location>
        <begin position="167"/>
        <end position="189"/>
    </location>
</feature>
<dbReference type="AlphaFoldDB" id="A0A8T9B391"/>
<keyword evidence="3 6" id="KW-1133">Transmembrane helix</keyword>
<dbReference type="Proteomes" id="UP000469559">
    <property type="component" value="Unassembled WGS sequence"/>
</dbReference>
<dbReference type="PANTHER" id="PTHR31465">
    <property type="entry name" value="PROTEIN RTA1-RELATED"/>
    <property type="match status" value="1"/>
</dbReference>
<feature type="transmembrane region" description="Helical" evidence="6">
    <location>
        <begin position="201"/>
        <end position="227"/>
    </location>
</feature>
<organism evidence="7 8">
    <name type="scientific">Lachnellula arida</name>
    <dbReference type="NCBI Taxonomy" id="1316785"/>
    <lineage>
        <taxon>Eukaryota</taxon>
        <taxon>Fungi</taxon>
        <taxon>Dikarya</taxon>
        <taxon>Ascomycota</taxon>
        <taxon>Pezizomycotina</taxon>
        <taxon>Leotiomycetes</taxon>
        <taxon>Helotiales</taxon>
        <taxon>Lachnaceae</taxon>
        <taxon>Lachnellula</taxon>
    </lineage>
</organism>
<evidence type="ECO:0000256" key="5">
    <source>
        <dbReference type="SAM" id="MobiDB-lite"/>
    </source>
</evidence>
<evidence type="ECO:0000256" key="6">
    <source>
        <dbReference type="SAM" id="Phobius"/>
    </source>
</evidence>
<proteinExistence type="predicted"/>
<keyword evidence="2 6" id="KW-0812">Transmembrane</keyword>
<evidence type="ECO:0000313" key="7">
    <source>
        <dbReference type="EMBL" id="TVY14480.1"/>
    </source>
</evidence>
<gene>
    <name evidence="7" type="primary">RTA1_0</name>
    <name evidence="7" type="ORF">LARI1_G007358</name>
</gene>
<name>A0A8T9B391_9HELO</name>
<dbReference type="InterPro" id="IPR007568">
    <property type="entry name" value="RTA1"/>
</dbReference>
<dbReference type="GO" id="GO:0016020">
    <property type="term" value="C:membrane"/>
    <property type="evidence" value="ECO:0007669"/>
    <property type="project" value="UniProtKB-SubCell"/>
</dbReference>
<keyword evidence="8" id="KW-1185">Reference proteome</keyword>
<dbReference type="PANTHER" id="PTHR31465:SF15">
    <property type="entry name" value="LIPID TRANSPORTER ATNI-RELATED"/>
    <property type="match status" value="1"/>
</dbReference>
<comment type="caution">
    <text evidence="7">The sequence shown here is derived from an EMBL/GenBank/DDBJ whole genome shotgun (WGS) entry which is preliminary data.</text>
</comment>
<feature type="region of interest" description="Disordered" evidence="5">
    <location>
        <begin position="335"/>
        <end position="354"/>
    </location>
</feature>
<protein>
    <submittedName>
        <fullName evidence="7">Protein RTA1</fullName>
    </submittedName>
</protein>
<evidence type="ECO:0000256" key="3">
    <source>
        <dbReference type="ARBA" id="ARBA00022989"/>
    </source>
</evidence>
<feature type="transmembrane region" description="Helical" evidence="6">
    <location>
        <begin position="128"/>
        <end position="146"/>
    </location>
</feature>
<reference evidence="7 8" key="1">
    <citation type="submission" date="2018-05" db="EMBL/GenBank/DDBJ databases">
        <title>Whole genome sequencing for identification of molecular markers to develop diagnostic detection tools for the regulated plant pathogen Lachnellula willkommii.</title>
        <authorList>
            <person name="Giroux E."/>
            <person name="Bilodeau G."/>
        </authorList>
    </citation>
    <scope>NUCLEOTIDE SEQUENCE [LARGE SCALE GENOMIC DNA]</scope>
    <source>
        <strain evidence="7 8">CBS 203.66</strain>
    </source>
</reference>
<feature type="transmembrane region" description="Helical" evidence="6">
    <location>
        <begin position="76"/>
        <end position="96"/>
    </location>
</feature>
<feature type="transmembrane region" description="Helical" evidence="6">
    <location>
        <begin position="248"/>
        <end position="265"/>
    </location>
</feature>
<evidence type="ECO:0000256" key="2">
    <source>
        <dbReference type="ARBA" id="ARBA00022692"/>
    </source>
</evidence>
<dbReference type="EMBL" id="QGMF01000677">
    <property type="protein sequence ID" value="TVY14480.1"/>
    <property type="molecule type" value="Genomic_DNA"/>
</dbReference>